<comment type="subunit">
    <text evidence="3">Component of the ER membrane protein complex (EMC).</text>
</comment>
<evidence type="ECO:0000256" key="4">
    <source>
        <dbReference type="ARBA" id="ARBA00022692"/>
    </source>
</evidence>
<sequence>MPSTGRLLLVLGTITFLHAAYSTYEHLSLRKSLDLGTLTEHGMPIDITIETLASLLLLLVGVSLTAEPLKEVSWASEMRKRTIDAVDSRPAFATLNHRGSILFGDQQQQQQQ</sequence>
<keyword evidence="6 8" id="KW-1133">Transmembrane helix</keyword>
<reference evidence="9 10" key="1">
    <citation type="submission" date="2018-03" db="EMBL/GenBank/DDBJ databases">
        <authorList>
            <person name="Guldener U."/>
        </authorList>
    </citation>
    <scope>NUCLEOTIDE SEQUENCE [LARGE SCALE GENOMIC DNA]</scope>
    <source>
        <strain evidence="9 10">DAOM196992</strain>
    </source>
</reference>
<protein>
    <submittedName>
        <fullName evidence="9">Related to KRE27 - member of a transmembrane complex required for efficient folding of proteins in the ER</fullName>
    </submittedName>
</protein>
<organism evidence="9 10">
    <name type="scientific">Pseudozyma flocculosa</name>
    <dbReference type="NCBI Taxonomy" id="84751"/>
    <lineage>
        <taxon>Eukaryota</taxon>
        <taxon>Fungi</taxon>
        <taxon>Dikarya</taxon>
        <taxon>Basidiomycota</taxon>
        <taxon>Ustilaginomycotina</taxon>
        <taxon>Ustilaginomycetes</taxon>
        <taxon>Ustilaginales</taxon>
        <taxon>Ustilaginaceae</taxon>
        <taxon>Pseudozyma</taxon>
    </lineage>
</organism>
<dbReference type="GO" id="GO:0005794">
    <property type="term" value="C:Golgi apparatus"/>
    <property type="evidence" value="ECO:0007669"/>
    <property type="project" value="TreeGrafter"/>
</dbReference>
<dbReference type="AlphaFoldDB" id="A0A5C3EYN4"/>
<dbReference type="GO" id="GO:0022890">
    <property type="term" value="F:inorganic cation transmembrane transporter activity"/>
    <property type="evidence" value="ECO:0007669"/>
    <property type="project" value="TreeGrafter"/>
</dbReference>
<keyword evidence="5" id="KW-0256">Endoplasmic reticulum</keyword>
<dbReference type="Pfam" id="PF10270">
    <property type="entry name" value="MMgT"/>
    <property type="match status" value="1"/>
</dbReference>
<dbReference type="PANTHER" id="PTHR21181:SF7">
    <property type="entry name" value="ER MEMBRANE PROTEIN COMPLEX SUBUNIT 5"/>
    <property type="match status" value="1"/>
</dbReference>
<evidence type="ECO:0000313" key="9">
    <source>
        <dbReference type="EMBL" id="SPO36885.1"/>
    </source>
</evidence>
<dbReference type="PANTHER" id="PTHR21181">
    <property type="match status" value="1"/>
</dbReference>
<dbReference type="EMBL" id="OOIP01000005">
    <property type="protein sequence ID" value="SPO36885.1"/>
    <property type="molecule type" value="Genomic_DNA"/>
</dbReference>
<dbReference type="OrthoDB" id="44756at2759"/>
<keyword evidence="7 8" id="KW-0472">Membrane</keyword>
<proteinExistence type="inferred from homology"/>
<evidence type="ECO:0000256" key="6">
    <source>
        <dbReference type="ARBA" id="ARBA00022989"/>
    </source>
</evidence>
<gene>
    <name evidence="9" type="ORF">PSFLO_02356</name>
</gene>
<keyword evidence="4 8" id="KW-0812">Transmembrane</keyword>
<evidence type="ECO:0000256" key="5">
    <source>
        <dbReference type="ARBA" id="ARBA00022824"/>
    </source>
</evidence>
<comment type="similarity">
    <text evidence="2">Belongs to the membrane magnesium transporter (TC 1.A.67) family.</text>
</comment>
<dbReference type="GO" id="GO:0072546">
    <property type="term" value="C:EMC complex"/>
    <property type="evidence" value="ECO:0007669"/>
    <property type="project" value="TreeGrafter"/>
</dbReference>
<dbReference type="InterPro" id="IPR018937">
    <property type="entry name" value="MMgT"/>
</dbReference>
<evidence type="ECO:0000313" key="10">
    <source>
        <dbReference type="Proteomes" id="UP000323386"/>
    </source>
</evidence>
<evidence type="ECO:0000256" key="3">
    <source>
        <dbReference type="ARBA" id="ARBA00011276"/>
    </source>
</evidence>
<dbReference type="Proteomes" id="UP000323386">
    <property type="component" value="Unassembled WGS sequence"/>
</dbReference>
<accession>A0A5C3EYN4</accession>
<dbReference type="GO" id="GO:0005769">
    <property type="term" value="C:early endosome"/>
    <property type="evidence" value="ECO:0007669"/>
    <property type="project" value="TreeGrafter"/>
</dbReference>
<evidence type="ECO:0000256" key="8">
    <source>
        <dbReference type="SAM" id="Phobius"/>
    </source>
</evidence>
<keyword evidence="10" id="KW-1185">Reference proteome</keyword>
<dbReference type="GO" id="GO:0005886">
    <property type="term" value="C:plasma membrane"/>
    <property type="evidence" value="ECO:0007669"/>
    <property type="project" value="TreeGrafter"/>
</dbReference>
<evidence type="ECO:0000256" key="2">
    <source>
        <dbReference type="ARBA" id="ARBA00006109"/>
    </source>
</evidence>
<name>A0A5C3EYN4_9BASI</name>
<comment type="subcellular location">
    <subcellularLocation>
        <location evidence="1">Endoplasmic reticulum membrane</location>
        <topology evidence="1">Multi-pass membrane protein</topology>
    </subcellularLocation>
</comment>
<evidence type="ECO:0000256" key="7">
    <source>
        <dbReference type="ARBA" id="ARBA00023136"/>
    </source>
</evidence>
<evidence type="ECO:0000256" key="1">
    <source>
        <dbReference type="ARBA" id="ARBA00004477"/>
    </source>
</evidence>
<feature type="transmembrane region" description="Helical" evidence="8">
    <location>
        <begin position="46"/>
        <end position="66"/>
    </location>
</feature>